<name>A0A0A9C4L2_ARUDO</name>
<proteinExistence type="predicted"/>
<dbReference type="EMBL" id="GBRH01228502">
    <property type="protein sequence ID" value="JAD69393.1"/>
    <property type="molecule type" value="Transcribed_RNA"/>
</dbReference>
<sequence>MTENENNCTMFVMINIRLI</sequence>
<dbReference type="AlphaFoldDB" id="A0A0A9C4L2"/>
<organism evidence="1">
    <name type="scientific">Arundo donax</name>
    <name type="common">Giant reed</name>
    <name type="synonym">Donax arundinaceus</name>
    <dbReference type="NCBI Taxonomy" id="35708"/>
    <lineage>
        <taxon>Eukaryota</taxon>
        <taxon>Viridiplantae</taxon>
        <taxon>Streptophyta</taxon>
        <taxon>Embryophyta</taxon>
        <taxon>Tracheophyta</taxon>
        <taxon>Spermatophyta</taxon>
        <taxon>Magnoliopsida</taxon>
        <taxon>Liliopsida</taxon>
        <taxon>Poales</taxon>
        <taxon>Poaceae</taxon>
        <taxon>PACMAD clade</taxon>
        <taxon>Arundinoideae</taxon>
        <taxon>Arundineae</taxon>
        <taxon>Arundo</taxon>
    </lineage>
</organism>
<reference evidence="1" key="1">
    <citation type="submission" date="2014-09" db="EMBL/GenBank/DDBJ databases">
        <authorList>
            <person name="Magalhaes I.L.F."/>
            <person name="Oliveira U."/>
            <person name="Santos F.R."/>
            <person name="Vidigal T.H.D.A."/>
            <person name="Brescovit A.D."/>
            <person name="Santos A.J."/>
        </authorList>
    </citation>
    <scope>NUCLEOTIDE SEQUENCE</scope>
    <source>
        <tissue evidence="1">Shoot tissue taken approximately 20 cm above the soil surface</tissue>
    </source>
</reference>
<accession>A0A0A9C4L2</accession>
<protein>
    <submittedName>
        <fullName evidence="1">Uncharacterized protein</fullName>
    </submittedName>
</protein>
<reference evidence="1" key="2">
    <citation type="journal article" date="2015" name="Data Brief">
        <title>Shoot transcriptome of the giant reed, Arundo donax.</title>
        <authorList>
            <person name="Barrero R.A."/>
            <person name="Guerrero F.D."/>
            <person name="Moolhuijzen P."/>
            <person name="Goolsby J.A."/>
            <person name="Tidwell J."/>
            <person name="Bellgard S.E."/>
            <person name="Bellgard M.I."/>
        </authorList>
    </citation>
    <scope>NUCLEOTIDE SEQUENCE</scope>
    <source>
        <tissue evidence="1">Shoot tissue taken approximately 20 cm above the soil surface</tissue>
    </source>
</reference>
<evidence type="ECO:0000313" key="1">
    <source>
        <dbReference type="EMBL" id="JAD69393.1"/>
    </source>
</evidence>